<name>A0A3R8ME90_BIBTR</name>
<keyword evidence="9 10" id="KW-0472">Membrane</keyword>
<dbReference type="InterPro" id="IPR006419">
    <property type="entry name" value="NMN_transpt_PnuC"/>
</dbReference>
<sequence>MDFSKLAEKTIQELFGGWKWWEATFLIFCIVAIIWGGIYDIQTNGMNAKAPVIGMISGVSGIICNVFISKGKISNYFFGLIFAYSYFYLALANNFLGEMNTTLYVYIPAQFIGYFLWTQNMQNDNGAEAVIAKALDLKGWISLITFLLLGTLSFVQLLNHFGGSSTGLDGLTTIIVVAAQALMVLRYREQWLLWIALNIISIALWADSPAVYTMYAAFLLNSIYGYYNWTKLKVN</sequence>
<reference evidence="11 12" key="1">
    <citation type="submission" date="2018-11" db="EMBL/GenBank/DDBJ databases">
        <title>Whole genome sequence of Bibersteinia trehalosi strain OADDL-BT1 an multidrug resistant pathogen isolate.</title>
        <authorList>
            <person name="Couger M."/>
            <person name="Ramachandran A."/>
        </authorList>
    </citation>
    <scope>NUCLEOTIDE SEQUENCE [LARGE SCALE GENOMIC DNA]</scope>
    <source>
        <strain evidence="11 12">OADDL-BT1</strain>
    </source>
</reference>
<comment type="similarity">
    <text evidence="3">Belongs to the nicotinamide ribonucleoside (NR) uptake permease (TC 4.B.1) family.</text>
</comment>
<dbReference type="PANTHER" id="PTHR36122">
    <property type="entry name" value="NICOTINAMIDE RIBOSIDE TRANSPORTER PNUC"/>
    <property type="match status" value="1"/>
</dbReference>
<evidence type="ECO:0000256" key="10">
    <source>
        <dbReference type="SAM" id="Phobius"/>
    </source>
</evidence>
<evidence type="ECO:0000256" key="1">
    <source>
        <dbReference type="ARBA" id="ARBA00002672"/>
    </source>
</evidence>
<dbReference type="STRING" id="1263831.F543_16160"/>
<evidence type="ECO:0000256" key="5">
    <source>
        <dbReference type="ARBA" id="ARBA00022448"/>
    </source>
</evidence>
<evidence type="ECO:0000256" key="3">
    <source>
        <dbReference type="ARBA" id="ARBA00006669"/>
    </source>
</evidence>
<gene>
    <name evidence="11" type="ORF">EIM44_08135</name>
</gene>
<comment type="subcellular location">
    <subcellularLocation>
        <location evidence="2">Cell membrane</location>
        <topology evidence="2">Multi-pass membrane protein</topology>
    </subcellularLocation>
</comment>
<evidence type="ECO:0000256" key="7">
    <source>
        <dbReference type="ARBA" id="ARBA00022692"/>
    </source>
</evidence>
<dbReference type="Proteomes" id="UP000276010">
    <property type="component" value="Unassembled WGS sequence"/>
</dbReference>
<organism evidence="11 12">
    <name type="scientific">Bibersteinia trehalosi</name>
    <name type="common">Pasteurella trehalosi</name>
    <dbReference type="NCBI Taxonomy" id="47735"/>
    <lineage>
        <taxon>Bacteria</taxon>
        <taxon>Pseudomonadati</taxon>
        <taxon>Pseudomonadota</taxon>
        <taxon>Gammaproteobacteria</taxon>
        <taxon>Pasteurellales</taxon>
        <taxon>Pasteurellaceae</taxon>
        <taxon>Bibersteinia</taxon>
    </lineage>
</organism>
<dbReference type="PANTHER" id="PTHR36122:SF2">
    <property type="entry name" value="NICOTINAMIDE RIBOSIDE TRANSPORTER PNUC"/>
    <property type="match status" value="1"/>
</dbReference>
<keyword evidence="8 10" id="KW-1133">Transmembrane helix</keyword>
<keyword evidence="6" id="KW-1003">Cell membrane</keyword>
<feature type="transmembrane region" description="Helical" evidence="10">
    <location>
        <begin position="102"/>
        <end position="118"/>
    </location>
</feature>
<dbReference type="EMBL" id="RRUC01000035">
    <property type="protein sequence ID" value="RRN02347.1"/>
    <property type="molecule type" value="Genomic_DNA"/>
</dbReference>
<feature type="transmembrane region" description="Helical" evidence="10">
    <location>
        <begin position="50"/>
        <end position="68"/>
    </location>
</feature>
<dbReference type="NCBIfam" id="TIGR01528">
    <property type="entry name" value="NMN_trans_PnuC"/>
    <property type="match status" value="1"/>
</dbReference>
<proteinExistence type="inferred from homology"/>
<feature type="transmembrane region" description="Helical" evidence="10">
    <location>
        <begin position="75"/>
        <end position="96"/>
    </location>
</feature>
<dbReference type="Pfam" id="PF04973">
    <property type="entry name" value="NMN_transporter"/>
    <property type="match status" value="1"/>
</dbReference>
<evidence type="ECO:0000256" key="2">
    <source>
        <dbReference type="ARBA" id="ARBA00004651"/>
    </source>
</evidence>
<evidence type="ECO:0000256" key="8">
    <source>
        <dbReference type="ARBA" id="ARBA00022989"/>
    </source>
</evidence>
<evidence type="ECO:0000313" key="11">
    <source>
        <dbReference type="EMBL" id="RRN02347.1"/>
    </source>
</evidence>
<evidence type="ECO:0000256" key="6">
    <source>
        <dbReference type="ARBA" id="ARBA00022475"/>
    </source>
</evidence>
<comment type="caution">
    <text evidence="11">The sequence shown here is derived from an EMBL/GenBank/DDBJ whole genome shotgun (WGS) entry which is preliminary data.</text>
</comment>
<feature type="transmembrane region" description="Helical" evidence="10">
    <location>
        <begin position="139"/>
        <end position="158"/>
    </location>
</feature>
<comment type="function">
    <text evidence="1">Required for nicotinamide riboside transport across the inner membrane.</text>
</comment>
<protein>
    <recommendedName>
        <fullName evidence="4">Nicotinamide riboside transporter PnuC</fullName>
    </recommendedName>
</protein>
<accession>A0A3R8ME90</accession>
<feature type="transmembrane region" description="Helical" evidence="10">
    <location>
        <begin position="212"/>
        <end position="229"/>
    </location>
</feature>
<evidence type="ECO:0000256" key="4">
    <source>
        <dbReference type="ARBA" id="ARBA00017522"/>
    </source>
</evidence>
<dbReference type="GO" id="GO:0034257">
    <property type="term" value="F:nicotinamide riboside transmembrane transporter activity"/>
    <property type="evidence" value="ECO:0007669"/>
    <property type="project" value="InterPro"/>
</dbReference>
<evidence type="ECO:0000256" key="9">
    <source>
        <dbReference type="ARBA" id="ARBA00023136"/>
    </source>
</evidence>
<keyword evidence="7 10" id="KW-0812">Transmembrane</keyword>
<evidence type="ECO:0000313" key="12">
    <source>
        <dbReference type="Proteomes" id="UP000276010"/>
    </source>
</evidence>
<feature type="transmembrane region" description="Helical" evidence="10">
    <location>
        <begin position="191"/>
        <end position="206"/>
    </location>
</feature>
<dbReference type="RefSeq" id="WP_125135096.1">
    <property type="nucleotide sequence ID" value="NZ_RRUC01000035.1"/>
</dbReference>
<dbReference type="AlphaFoldDB" id="A0A3R8ME90"/>
<feature type="transmembrane region" description="Helical" evidence="10">
    <location>
        <begin position="164"/>
        <end position="184"/>
    </location>
</feature>
<keyword evidence="5" id="KW-0813">Transport</keyword>
<dbReference type="GO" id="GO:0005886">
    <property type="term" value="C:plasma membrane"/>
    <property type="evidence" value="ECO:0007669"/>
    <property type="project" value="UniProtKB-SubCell"/>
</dbReference>
<feature type="transmembrane region" description="Helical" evidence="10">
    <location>
        <begin position="20"/>
        <end position="38"/>
    </location>
</feature>